<dbReference type="PANTHER" id="PTHR11070:SF55">
    <property type="entry name" value="DNA 3'-5' HELICASE"/>
    <property type="match status" value="1"/>
</dbReference>
<dbReference type="Pfam" id="PF13361">
    <property type="entry name" value="UvrD_C"/>
    <property type="match status" value="1"/>
</dbReference>
<dbReference type="PANTHER" id="PTHR11070">
    <property type="entry name" value="UVRD / RECB / PCRA DNA HELICASE FAMILY MEMBER"/>
    <property type="match status" value="1"/>
</dbReference>
<keyword evidence="4 14" id="KW-0378">Hydrolase</keyword>
<dbReference type="AlphaFoldDB" id="A0A7X5TT57"/>
<dbReference type="EC" id="5.6.2.4" evidence="12"/>
<keyword evidence="6" id="KW-0269">Exonuclease</keyword>
<gene>
    <name evidence="18" type="ORF">FHX76_000225</name>
</gene>
<evidence type="ECO:0000256" key="5">
    <source>
        <dbReference type="ARBA" id="ARBA00022806"/>
    </source>
</evidence>
<keyword evidence="2 14" id="KW-0547">Nucleotide-binding</keyword>
<evidence type="ECO:0000256" key="4">
    <source>
        <dbReference type="ARBA" id="ARBA00022801"/>
    </source>
</evidence>
<dbReference type="InterPro" id="IPR011604">
    <property type="entry name" value="PDDEXK-like_dom_sf"/>
</dbReference>
<dbReference type="Gene3D" id="1.10.486.10">
    <property type="entry name" value="PCRA, domain 4"/>
    <property type="match status" value="1"/>
</dbReference>
<dbReference type="SUPFAM" id="SSF52540">
    <property type="entry name" value="P-loop containing nucleoside triphosphate hydrolases"/>
    <property type="match status" value="1"/>
</dbReference>
<reference evidence="18 19" key="1">
    <citation type="submission" date="2020-02" db="EMBL/GenBank/DDBJ databases">
        <title>Sequencing the genomes of 1000 actinobacteria strains.</title>
        <authorList>
            <person name="Klenk H.-P."/>
        </authorList>
    </citation>
    <scope>NUCLEOTIDE SEQUENCE [LARGE SCALE GENOMIC DNA]</scope>
    <source>
        <strain evidence="18 19">DSM 27960</strain>
    </source>
</reference>
<dbReference type="InterPro" id="IPR014016">
    <property type="entry name" value="UvrD-like_ATP-bd"/>
</dbReference>
<dbReference type="InterPro" id="IPR038726">
    <property type="entry name" value="PDDEXK_AddAB-type"/>
</dbReference>
<dbReference type="Proteomes" id="UP000541033">
    <property type="component" value="Unassembled WGS sequence"/>
</dbReference>
<feature type="binding site" evidence="14">
    <location>
        <begin position="49"/>
        <end position="56"/>
    </location>
    <ligand>
        <name>ATP</name>
        <dbReference type="ChEBI" id="CHEBI:30616"/>
    </ligand>
</feature>
<keyword evidence="10" id="KW-0413">Isomerase</keyword>
<dbReference type="Pfam" id="PF00580">
    <property type="entry name" value="UvrD-helicase"/>
    <property type="match status" value="1"/>
</dbReference>
<evidence type="ECO:0000256" key="2">
    <source>
        <dbReference type="ARBA" id="ARBA00022741"/>
    </source>
</evidence>
<dbReference type="GO" id="GO:0003677">
    <property type="term" value="F:DNA binding"/>
    <property type="evidence" value="ECO:0007669"/>
    <property type="project" value="UniProtKB-KW"/>
</dbReference>
<evidence type="ECO:0000256" key="8">
    <source>
        <dbReference type="ARBA" id="ARBA00023125"/>
    </source>
</evidence>
<dbReference type="GO" id="GO:0043138">
    <property type="term" value="F:3'-5' DNA helicase activity"/>
    <property type="evidence" value="ECO:0007669"/>
    <property type="project" value="UniProtKB-EC"/>
</dbReference>
<dbReference type="GO" id="GO:0005829">
    <property type="term" value="C:cytosol"/>
    <property type="evidence" value="ECO:0007669"/>
    <property type="project" value="TreeGrafter"/>
</dbReference>
<accession>A0A7X5TT57</accession>
<evidence type="ECO:0000256" key="13">
    <source>
        <dbReference type="ARBA" id="ARBA00048988"/>
    </source>
</evidence>
<evidence type="ECO:0000256" key="15">
    <source>
        <dbReference type="SAM" id="MobiDB-lite"/>
    </source>
</evidence>
<sequence>MHDPHCSAGELPMTTTAYEIADAIGKPPPTAEQVLVIESDPHTPSLVIAGAGSGKTETMANRVLWLVANGHAQPSDILGLTFTRKAAGELAERITQRLDQLADVGLAQRRSDDLLDQPTVSTYNSFASSIVSERSLLVGREPNSVIIDESTAWRLARSIVASSDDERLIGIDKGVNRITDLVLHLERSLRENVRSTEDVSAVVHDFERLLDLPISEKPGKKTPYAALVTAVRDVGALSPLLDLVERYSSEKRRRGFMEFSDQVALALEICRRSPSTVSDYRARYKYVLLDEYQDTSVVQTWLLSTLFSQQSVMAVGDPHQSIYGWRGASADNLDQFARQFAGGTCKTLSLLTSWRNAKRVLDAANRVVGPLSNAAASDQASEQAVVADAPGASAQDVQLLGPRPGAPDGTVSAYMAETITEEAAFLADWMAEQLATATTENPITAAVICRNRSTMPLFAEALTARGVPNRILGLGGLLSSSEVIDIVSMLRCIWFTDAGSALIRILTSPRWRLGVSDLAALHSAARWLSAHGGIGQQPLSDEQNEAKRHSLAPEDSVSLIDALDSVQDAPDNHPMLRGFSDAGLSRARDAARTIAAIRTRSSLGIADLVRIIEKELRLDLEVLAVTGYRKQTQQSVREALIHARRNLDALYDLIAHFLAVDEEGTLASFLAWIEHAEQQDSMAARPEAPDPNAVQLITAHGSKGLEWDVVAVPRLVEGEFPAASRTGDGWLRLGQLPDELKGDANSLPQLDWRNAETQQEFIESLAAYKQESKDHRGYEERRLMYVAVTRARDALLLTGSFWAGQTKPKGPSPFLLELADAGMIAALPEQSEYDENPIDPHSSADLWPADPLGARRPVVEAAAAAVVNQLRDAELRHSALNDGQQRDDGGQPVDDDIRARIPDNLLTDIDLLLAERAANQRRNTDLELPDRITASRFKDFVTGSQEVANSMRRPVPQKPFTQTRLGTQFHAWVEERYATPRGTADTLDASVFELDEEADENGSIVMGAEPNANRGSVAETSAFEQLKATFEASPWGGREPHEVEREIHIRFAGRTLICKIDAVYSSMIDGEEHFDVVDWKTGKVPRTDQERADRQLQLALYRIAYAEWKGVPTDRVSVALYYVGADTIIRPESLPGRAELEAMWIDAVTAPNSGWKRE</sequence>
<dbReference type="GO" id="GO:0004527">
    <property type="term" value="F:exonuclease activity"/>
    <property type="evidence" value="ECO:0007669"/>
    <property type="project" value="UniProtKB-KW"/>
</dbReference>
<evidence type="ECO:0000256" key="12">
    <source>
        <dbReference type="ARBA" id="ARBA00034808"/>
    </source>
</evidence>
<dbReference type="InterPro" id="IPR027417">
    <property type="entry name" value="P-loop_NTPase"/>
</dbReference>
<dbReference type="InterPro" id="IPR000212">
    <property type="entry name" value="DNA_helicase_UvrD/REP"/>
</dbReference>
<dbReference type="InterPro" id="IPR014017">
    <property type="entry name" value="DNA_helicase_UvrD-like_C"/>
</dbReference>
<evidence type="ECO:0000256" key="6">
    <source>
        <dbReference type="ARBA" id="ARBA00022839"/>
    </source>
</evidence>
<dbReference type="PROSITE" id="PS51198">
    <property type="entry name" value="UVRD_HELICASE_ATP_BIND"/>
    <property type="match status" value="1"/>
</dbReference>
<protein>
    <recommendedName>
        <fullName evidence="12">DNA 3'-5' helicase</fullName>
        <ecNumber evidence="12">5.6.2.4</ecNumber>
    </recommendedName>
</protein>
<keyword evidence="3" id="KW-0227">DNA damage</keyword>
<feature type="domain" description="UvrD-like helicase ATP-binding" evidence="16">
    <location>
        <begin position="28"/>
        <end position="357"/>
    </location>
</feature>
<evidence type="ECO:0000313" key="18">
    <source>
        <dbReference type="EMBL" id="NIH52357.1"/>
    </source>
</evidence>
<dbReference type="Gene3D" id="3.40.50.300">
    <property type="entry name" value="P-loop containing nucleotide triphosphate hydrolases"/>
    <property type="match status" value="4"/>
</dbReference>
<evidence type="ECO:0000313" key="19">
    <source>
        <dbReference type="Proteomes" id="UP000541033"/>
    </source>
</evidence>
<proteinExistence type="predicted"/>
<evidence type="ECO:0000256" key="9">
    <source>
        <dbReference type="ARBA" id="ARBA00023204"/>
    </source>
</evidence>
<evidence type="ECO:0000256" key="11">
    <source>
        <dbReference type="ARBA" id="ARBA00034617"/>
    </source>
</evidence>
<keyword evidence="7 14" id="KW-0067">ATP-binding</keyword>
<evidence type="ECO:0000256" key="10">
    <source>
        <dbReference type="ARBA" id="ARBA00023235"/>
    </source>
</evidence>
<evidence type="ECO:0000259" key="17">
    <source>
        <dbReference type="PROSITE" id="PS51217"/>
    </source>
</evidence>
<keyword evidence="1" id="KW-0540">Nuclease</keyword>
<feature type="domain" description="UvrD-like helicase C-terminal" evidence="17">
    <location>
        <begin position="358"/>
        <end position="704"/>
    </location>
</feature>
<keyword evidence="5 14" id="KW-0347">Helicase</keyword>
<comment type="caution">
    <text evidence="18">The sequence shown here is derived from an EMBL/GenBank/DDBJ whole genome shotgun (WGS) entry which is preliminary data.</text>
</comment>
<comment type="catalytic activity">
    <reaction evidence="11">
        <text>Couples ATP hydrolysis with the unwinding of duplex DNA by translocating in the 3'-5' direction.</text>
        <dbReference type="EC" id="5.6.2.4"/>
    </reaction>
</comment>
<dbReference type="GO" id="GO:0000725">
    <property type="term" value="P:recombinational repair"/>
    <property type="evidence" value="ECO:0007669"/>
    <property type="project" value="TreeGrafter"/>
</dbReference>
<feature type="region of interest" description="Disordered" evidence="15">
    <location>
        <begin position="877"/>
        <end position="896"/>
    </location>
</feature>
<dbReference type="Gene3D" id="3.90.320.10">
    <property type="match status" value="1"/>
</dbReference>
<comment type="catalytic activity">
    <reaction evidence="13">
        <text>ATP + H2O = ADP + phosphate + H(+)</text>
        <dbReference type="Rhea" id="RHEA:13065"/>
        <dbReference type="ChEBI" id="CHEBI:15377"/>
        <dbReference type="ChEBI" id="CHEBI:15378"/>
        <dbReference type="ChEBI" id="CHEBI:30616"/>
        <dbReference type="ChEBI" id="CHEBI:43474"/>
        <dbReference type="ChEBI" id="CHEBI:456216"/>
        <dbReference type="EC" id="5.6.2.4"/>
    </reaction>
</comment>
<dbReference type="GO" id="GO:0033202">
    <property type="term" value="C:DNA helicase complex"/>
    <property type="evidence" value="ECO:0007669"/>
    <property type="project" value="TreeGrafter"/>
</dbReference>
<organism evidence="18 19">
    <name type="scientific">Lysinibacter cavernae</name>
    <dbReference type="NCBI Taxonomy" id="1640652"/>
    <lineage>
        <taxon>Bacteria</taxon>
        <taxon>Bacillati</taxon>
        <taxon>Actinomycetota</taxon>
        <taxon>Actinomycetes</taxon>
        <taxon>Micrococcales</taxon>
        <taxon>Microbacteriaceae</taxon>
        <taxon>Lysinibacter</taxon>
    </lineage>
</organism>
<evidence type="ECO:0000256" key="3">
    <source>
        <dbReference type="ARBA" id="ARBA00022763"/>
    </source>
</evidence>
<evidence type="ECO:0000256" key="14">
    <source>
        <dbReference type="PROSITE-ProRule" id="PRU00560"/>
    </source>
</evidence>
<evidence type="ECO:0000259" key="16">
    <source>
        <dbReference type="PROSITE" id="PS51198"/>
    </source>
</evidence>
<evidence type="ECO:0000256" key="1">
    <source>
        <dbReference type="ARBA" id="ARBA00022722"/>
    </source>
</evidence>
<dbReference type="Pfam" id="PF12705">
    <property type="entry name" value="PDDEXK_1"/>
    <property type="match status" value="1"/>
</dbReference>
<evidence type="ECO:0000256" key="7">
    <source>
        <dbReference type="ARBA" id="ARBA00022840"/>
    </source>
</evidence>
<name>A0A7X5TT57_9MICO</name>
<keyword evidence="9" id="KW-0234">DNA repair</keyword>
<dbReference type="CDD" id="cd17932">
    <property type="entry name" value="DEXQc_UvrD"/>
    <property type="match status" value="1"/>
</dbReference>
<dbReference type="GO" id="GO:0005524">
    <property type="term" value="F:ATP binding"/>
    <property type="evidence" value="ECO:0007669"/>
    <property type="project" value="UniProtKB-UniRule"/>
</dbReference>
<dbReference type="PROSITE" id="PS51217">
    <property type="entry name" value="UVRD_HELICASE_CTER"/>
    <property type="match status" value="1"/>
</dbReference>
<dbReference type="EMBL" id="JAAMOX010000001">
    <property type="protein sequence ID" value="NIH52357.1"/>
    <property type="molecule type" value="Genomic_DNA"/>
</dbReference>
<dbReference type="RefSeq" id="WP_341777823.1">
    <property type="nucleotide sequence ID" value="NZ_JAAMOX010000001.1"/>
</dbReference>
<keyword evidence="19" id="KW-1185">Reference proteome</keyword>
<keyword evidence="8" id="KW-0238">DNA-binding</keyword>